<dbReference type="GO" id="GO:0009254">
    <property type="term" value="P:peptidoglycan turnover"/>
    <property type="evidence" value="ECO:0007669"/>
    <property type="project" value="UniProtKB-UniRule"/>
</dbReference>
<sequence length="380" mass="40638">MTRVVGLMSGTSVDGIDAALVNICGQEIDLEVNLLAFETYSYPADLREQILAVCAGERLTVEQLAKLDDAIATAFTQAALNIQQGHSPATLIGSHGQTVFHRPPMPDILGYSLQLGRGELIAQRTNIATISNFRAADLAIGGQGAPLVPKVDLCLLSDAQQSRCVQNIGGMGNVTFLPPLKTPEQLGVGVQGWDTGPGNVLIDLAVQQFSDGQQTYDRDGAWAASGTPCQALVDQWLTHPFFAEPPPKSTGRELFSPQYLQSRLQEAQAHQLSEADIIATLTELTAASIALNYTQFLPQLPDQVLLAGGGSLNHYLRQRLTLRLGGIPVLTTDEVGLNADAKEAIAFAVLAYWHHHQIPGNLPAVTGAKRSTLLGTCHEP</sequence>
<evidence type="ECO:0000313" key="4">
    <source>
        <dbReference type="Proteomes" id="UP000248857"/>
    </source>
</evidence>
<dbReference type="GO" id="GO:0006040">
    <property type="term" value="P:amino sugar metabolic process"/>
    <property type="evidence" value="ECO:0007669"/>
    <property type="project" value="InterPro"/>
</dbReference>
<evidence type="ECO:0000256" key="1">
    <source>
        <dbReference type="ARBA" id="ARBA00022777"/>
    </source>
</evidence>
<comment type="similarity">
    <text evidence="2">Belongs to the anhydro-N-acetylmuramic acid kinase family.</text>
</comment>
<dbReference type="RefSeq" id="WP_110987610.1">
    <property type="nucleotide sequence ID" value="NZ_CAWNWM010000013.1"/>
</dbReference>
<dbReference type="GO" id="GO:0016773">
    <property type="term" value="F:phosphotransferase activity, alcohol group as acceptor"/>
    <property type="evidence" value="ECO:0007669"/>
    <property type="project" value="UniProtKB-UniRule"/>
</dbReference>
<keyword evidence="2" id="KW-0547">Nucleotide-binding</keyword>
<name>A0A2W1JDM8_9CYAN</name>
<dbReference type="AlphaFoldDB" id="A0A2W1JDM8"/>
<dbReference type="CDD" id="cd24050">
    <property type="entry name" value="ASKHA_NBD_ANMK"/>
    <property type="match status" value="1"/>
</dbReference>
<dbReference type="NCBIfam" id="NF007139">
    <property type="entry name" value="PRK09585.1-3"/>
    <property type="match status" value="1"/>
</dbReference>
<evidence type="ECO:0000313" key="3">
    <source>
        <dbReference type="EMBL" id="PZD71899.1"/>
    </source>
</evidence>
<proteinExistence type="inferred from homology"/>
<dbReference type="EC" id="2.7.1.170" evidence="2"/>
<keyword evidence="2" id="KW-0119">Carbohydrate metabolism</keyword>
<organism evidence="3 4">
    <name type="scientific">Acaryochloris thomasi RCC1774</name>
    <dbReference type="NCBI Taxonomy" id="1764569"/>
    <lineage>
        <taxon>Bacteria</taxon>
        <taxon>Bacillati</taxon>
        <taxon>Cyanobacteriota</taxon>
        <taxon>Cyanophyceae</taxon>
        <taxon>Acaryochloridales</taxon>
        <taxon>Acaryochloridaceae</taxon>
        <taxon>Acaryochloris</taxon>
        <taxon>Acaryochloris thomasi</taxon>
    </lineage>
</organism>
<comment type="pathway">
    <text evidence="2">Amino-sugar metabolism; 1,6-anhydro-N-acetylmuramate degradation.</text>
</comment>
<comment type="function">
    <text evidence="2">Catalyzes the specific phosphorylation of 1,6-anhydro-N-acetylmuramic acid (anhMurNAc) with the simultaneous cleavage of the 1,6-anhydro ring, generating MurNAc-6-P. Is required for the utilization of anhMurNAc either imported from the medium or derived from its own cell wall murein, and thus plays a role in cell wall recycling.</text>
</comment>
<gene>
    <name evidence="3" type="primary">anmK_1</name>
    <name evidence="2" type="synonym">anmK</name>
    <name evidence="3" type="ORF">C1752_04378</name>
</gene>
<comment type="catalytic activity">
    <reaction evidence="2">
        <text>1,6-anhydro-N-acetyl-beta-muramate + ATP + H2O = N-acetyl-D-muramate 6-phosphate + ADP + H(+)</text>
        <dbReference type="Rhea" id="RHEA:24952"/>
        <dbReference type="ChEBI" id="CHEBI:15377"/>
        <dbReference type="ChEBI" id="CHEBI:15378"/>
        <dbReference type="ChEBI" id="CHEBI:30616"/>
        <dbReference type="ChEBI" id="CHEBI:58690"/>
        <dbReference type="ChEBI" id="CHEBI:58722"/>
        <dbReference type="ChEBI" id="CHEBI:456216"/>
        <dbReference type="EC" id="2.7.1.170"/>
    </reaction>
</comment>
<accession>A0A2W1JDM8</accession>
<evidence type="ECO:0000256" key="2">
    <source>
        <dbReference type="HAMAP-Rule" id="MF_01270"/>
    </source>
</evidence>
<dbReference type="Gene3D" id="3.30.420.40">
    <property type="match status" value="2"/>
</dbReference>
<keyword evidence="4" id="KW-1185">Reference proteome</keyword>
<dbReference type="UniPathway" id="UPA00544"/>
<protein>
    <recommendedName>
        <fullName evidence="2">Anhydro-N-acetylmuramic acid kinase</fullName>
        <ecNumber evidence="2">2.7.1.170</ecNumber>
    </recommendedName>
    <alternativeName>
        <fullName evidence="2">AnhMurNAc kinase</fullName>
    </alternativeName>
</protein>
<dbReference type="OrthoDB" id="9763949at2"/>
<dbReference type="NCBIfam" id="NF007143">
    <property type="entry name" value="PRK09585.2-2"/>
    <property type="match status" value="1"/>
</dbReference>
<dbReference type="PANTHER" id="PTHR30605:SF0">
    <property type="entry name" value="ANHYDRO-N-ACETYLMURAMIC ACID KINASE"/>
    <property type="match status" value="1"/>
</dbReference>
<keyword evidence="2 3" id="KW-0808">Transferase</keyword>
<dbReference type="Pfam" id="PF03702">
    <property type="entry name" value="AnmK"/>
    <property type="match status" value="1"/>
</dbReference>
<reference evidence="3 4" key="1">
    <citation type="journal article" date="2018" name="Sci. Rep.">
        <title>A novel species of the marine cyanobacterium Acaryochloris with a unique pigment content and lifestyle.</title>
        <authorList>
            <person name="Partensky F."/>
            <person name="Six C."/>
            <person name="Ratin M."/>
            <person name="Garczarek L."/>
            <person name="Vaulot D."/>
            <person name="Probert I."/>
            <person name="Calteau A."/>
            <person name="Gourvil P."/>
            <person name="Marie D."/>
            <person name="Grebert T."/>
            <person name="Bouchier C."/>
            <person name="Le Panse S."/>
            <person name="Gachenot M."/>
            <person name="Rodriguez F."/>
            <person name="Garrido J.L."/>
        </authorList>
    </citation>
    <scope>NUCLEOTIDE SEQUENCE [LARGE SCALE GENOMIC DNA]</scope>
    <source>
        <strain evidence="3 4">RCC1774</strain>
    </source>
</reference>
<comment type="caution">
    <text evidence="3">The sequence shown here is derived from an EMBL/GenBank/DDBJ whole genome shotgun (WGS) entry which is preliminary data.</text>
</comment>
<dbReference type="GO" id="GO:0005524">
    <property type="term" value="F:ATP binding"/>
    <property type="evidence" value="ECO:0007669"/>
    <property type="project" value="UniProtKB-UniRule"/>
</dbReference>
<dbReference type="SUPFAM" id="SSF53067">
    <property type="entry name" value="Actin-like ATPase domain"/>
    <property type="match status" value="1"/>
</dbReference>
<dbReference type="EMBL" id="PQWO01000013">
    <property type="protein sequence ID" value="PZD71899.1"/>
    <property type="molecule type" value="Genomic_DNA"/>
</dbReference>
<dbReference type="UniPathway" id="UPA00343"/>
<comment type="pathway">
    <text evidence="2">Cell wall biogenesis; peptidoglycan recycling.</text>
</comment>
<dbReference type="InterPro" id="IPR043129">
    <property type="entry name" value="ATPase_NBD"/>
</dbReference>
<keyword evidence="2" id="KW-0067">ATP-binding</keyword>
<dbReference type="GO" id="GO:0016301">
    <property type="term" value="F:kinase activity"/>
    <property type="evidence" value="ECO:0007669"/>
    <property type="project" value="UniProtKB-KW"/>
</dbReference>
<dbReference type="Proteomes" id="UP000248857">
    <property type="component" value="Unassembled WGS sequence"/>
</dbReference>
<dbReference type="GO" id="GO:0097175">
    <property type="term" value="P:1,6-anhydro-N-acetyl-beta-muramic acid catabolic process"/>
    <property type="evidence" value="ECO:0007669"/>
    <property type="project" value="UniProtKB-UniRule"/>
</dbReference>
<feature type="binding site" evidence="2">
    <location>
        <begin position="10"/>
        <end position="17"/>
    </location>
    <ligand>
        <name>ATP</name>
        <dbReference type="ChEBI" id="CHEBI:30616"/>
    </ligand>
</feature>
<keyword evidence="1 2" id="KW-0418">Kinase</keyword>
<dbReference type="NCBIfam" id="NF007148">
    <property type="entry name" value="PRK09585.3-2"/>
    <property type="match status" value="1"/>
</dbReference>
<dbReference type="PANTHER" id="PTHR30605">
    <property type="entry name" value="ANHYDRO-N-ACETYLMURAMIC ACID KINASE"/>
    <property type="match status" value="1"/>
</dbReference>
<dbReference type="HAMAP" id="MF_01270">
    <property type="entry name" value="AnhMurNAc_kinase"/>
    <property type="match status" value="1"/>
</dbReference>
<dbReference type="InterPro" id="IPR005338">
    <property type="entry name" value="Anhydro_N_Ac-Mur_kinase"/>
</dbReference>